<dbReference type="RefSeq" id="WP_101637510.1">
    <property type="nucleotide sequence ID" value="NZ_PKHU01000006.1"/>
</dbReference>
<dbReference type="PANTHER" id="PTHR33375:SF1">
    <property type="entry name" value="CHROMOSOME-PARTITIONING PROTEIN PARB-RELATED"/>
    <property type="match status" value="1"/>
</dbReference>
<organism evidence="5 6">
    <name type="scientific">Campylobacter ureolyticus</name>
    <dbReference type="NCBI Taxonomy" id="827"/>
    <lineage>
        <taxon>Bacteria</taxon>
        <taxon>Pseudomonadati</taxon>
        <taxon>Campylobacterota</taxon>
        <taxon>Epsilonproteobacteria</taxon>
        <taxon>Campylobacterales</taxon>
        <taxon>Campylobacteraceae</taxon>
        <taxon>Campylobacter</taxon>
    </lineage>
</organism>
<keyword evidence="2" id="KW-0159">Chromosome partition</keyword>
<comment type="similarity">
    <text evidence="1">Belongs to the ParB family.</text>
</comment>
<dbReference type="FunFam" id="1.10.10.2830:FF:000001">
    <property type="entry name" value="Chromosome partitioning protein ParB"/>
    <property type="match status" value="1"/>
</dbReference>
<dbReference type="Pfam" id="PF17762">
    <property type="entry name" value="HTH_ParB"/>
    <property type="match status" value="1"/>
</dbReference>
<dbReference type="EMBL" id="PKHU01000006">
    <property type="protein sequence ID" value="PKZ28809.1"/>
    <property type="molecule type" value="Genomic_DNA"/>
</dbReference>
<dbReference type="FunFam" id="3.90.1530.30:FF:000001">
    <property type="entry name" value="Chromosome partitioning protein ParB"/>
    <property type="match status" value="1"/>
</dbReference>
<dbReference type="GO" id="GO:0003677">
    <property type="term" value="F:DNA binding"/>
    <property type="evidence" value="ECO:0007669"/>
    <property type="project" value="UniProtKB-KW"/>
</dbReference>
<evidence type="ECO:0000259" key="4">
    <source>
        <dbReference type="SMART" id="SM00470"/>
    </source>
</evidence>
<dbReference type="InterPro" id="IPR036086">
    <property type="entry name" value="ParB/Sulfiredoxin_sf"/>
</dbReference>
<dbReference type="GO" id="GO:0007059">
    <property type="term" value="P:chromosome segregation"/>
    <property type="evidence" value="ECO:0007669"/>
    <property type="project" value="UniProtKB-KW"/>
</dbReference>
<dbReference type="InterPro" id="IPR050336">
    <property type="entry name" value="Chromosome_partition/occlusion"/>
</dbReference>
<dbReference type="SUPFAM" id="SSF110849">
    <property type="entry name" value="ParB/Sulfiredoxin"/>
    <property type="match status" value="1"/>
</dbReference>
<gene>
    <name evidence="5" type="ORF">CYJ41_06810</name>
</gene>
<dbReference type="GO" id="GO:0045881">
    <property type="term" value="P:positive regulation of sporulation resulting in formation of a cellular spore"/>
    <property type="evidence" value="ECO:0007669"/>
    <property type="project" value="TreeGrafter"/>
</dbReference>
<accession>A0A2I1N8Y6</accession>
<dbReference type="PANTHER" id="PTHR33375">
    <property type="entry name" value="CHROMOSOME-PARTITIONING PROTEIN PARB-RELATED"/>
    <property type="match status" value="1"/>
</dbReference>
<dbReference type="Proteomes" id="UP000234639">
    <property type="component" value="Unassembled WGS sequence"/>
</dbReference>
<dbReference type="NCBIfam" id="TIGR00180">
    <property type="entry name" value="parB_part"/>
    <property type="match status" value="1"/>
</dbReference>
<dbReference type="SMART" id="SM00470">
    <property type="entry name" value="ParB"/>
    <property type="match status" value="1"/>
</dbReference>
<dbReference type="InterPro" id="IPR041468">
    <property type="entry name" value="HTH_ParB/Spo0J"/>
</dbReference>
<dbReference type="CDD" id="cd16393">
    <property type="entry name" value="SPO0J_N"/>
    <property type="match status" value="1"/>
</dbReference>
<dbReference type="InterPro" id="IPR003115">
    <property type="entry name" value="ParB_N"/>
</dbReference>
<evidence type="ECO:0000256" key="3">
    <source>
        <dbReference type="ARBA" id="ARBA00023125"/>
    </source>
</evidence>
<evidence type="ECO:0000256" key="2">
    <source>
        <dbReference type="ARBA" id="ARBA00022829"/>
    </source>
</evidence>
<dbReference type="AlphaFoldDB" id="A0A2I1N8Y6"/>
<keyword evidence="3" id="KW-0238">DNA-binding</keyword>
<dbReference type="Pfam" id="PF02195">
    <property type="entry name" value="ParB_N"/>
    <property type="match status" value="1"/>
</dbReference>
<name>A0A2I1N8Y6_9BACT</name>
<evidence type="ECO:0000256" key="1">
    <source>
        <dbReference type="ARBA" id="ARBA00006295"/>
    </source>
</evidence>
<evidence type="ECO:0000313" key="6">
    <source>
        <dbReference type="Proteomes" id="UP000234639"/>
    </source>
</evidence>
<reference evidence="5 6" key="1">
    <citation type="submission" date="2017-12" db="EMBL/GenBank/DDBJ databases">
        <title>Phylogenetic diversity of female urinary microbiome.</title>
        <authorList>
            <person name="Thomas-White K."/>
            <person name="Wolfe A.J."/>
        </authorList>
    </citation>
    <scope>NUCLEOTIDE SEQUENCE [LARGE SCALE GENOMIC DNA]</scope>
    <source>
        <strain evidence="5 6">UMB0112</strain>
    </source>
</reference>
<dbReference type="Gene3D" id="1.10.10.2830">
    <property type="match status" value="1"/>
</dbReference>
<comment type="caution">
    <text evidence="5">The sequence shown here is derived from an EMBL/GenBank/DDBJ whole genome shotgun (WGS) entry which is preliminary data.</text>
</comment>
<protein>
    <submittedName>
        <fullName evidence="5">Chromosome partitioning protein ParB</fullName>
    </submittedName>
</protein>
<feature type="domain" description="ParB-like N-terminal" evidence="4">
    <location>
        <begin position="37"/>
        <end position="126"/>
    </location>
</feature>
<evidence type="ECO:0000313" key="5">
    <source>
        <dbReference type="EMBL" id="PKZ28809.1"/>
    </source>
</evidence>
<proteinExistence type="inferred from homology"/>
<dbReference type="InterPro" id="IPR004437">
    <property type="entry name" value="ParB/RepB/Spo0J"/>
</dbReference>
<dbReference type="Gene3D" id="3.90.1530.30">
    <property type="match status" value="1"/>
</dbReference>
<sequence length="286" mass="32536">MAKSKKLSLGRGLDAILGDVEMAYTKEFESGKKDFVLEISVDKIKPNPYQPRKYFDETAINELSASIKRHGLIQPIIVFKKDDEYVLIAGERRLRAVRLLGNSTIKAIVADIESKNLRELALIENVQRQDLNPMELANSYKELIDEYKITQDDLSNIIKKSRSQITNTLRLLTLLDKTKEALSDNKISQGHAKVLVGLNKENEEEVLNTIIGQKLSVRQTEDLVKKIKNGNKPGIKKEKLDFNFISEIKNLKTKLSNFGKISIKDRKISIEFKDIGEIKKLINKIS</sequence>
<dbReference type="GO" id="GO:0005694">
    <property type="term" value="C:chromosome"/>
    <property type="evidence" value="ECO:0007669"/>
    <property type="project" value="TreeGrafter"/>
</dbReference>